<proteinExistence type="predicted"/>
<gene>
    <name evidence="1" type="ORF">J1N51_14585</name>
</gene>
<reference evidence="1" key="1">
    <citation type="submission" date="2021-03" db="EMBL/GenBank/DDBJ databases">
        <title>Description of Psychrosphaera ytuae sp. nov. isolated from deep sea sediment of South China Sea.</title>
        <authorList>
            <person name="Zhang J."/>
            <person name="Xu X.-D."/>
        </authorList>
    </citation>
    <scope>NUCLEOTIDE SEQUENCE</scope>
    <source>
        <strain evidence="1">MTZ26</strain>
    </source>
</reference>
<accession>A0A975HI64</accession>
<protein>
    <submittedName>
        <fullName evidence="1">DUF3703 domain-containing protein</fullName>
    </submittedName>
</protein>
<evidence type="ECO:0000313" key="1">
    <source>
        <dbReference type="EMBL" id="QTH63900.1"/>
    </source>
</evidence>
<evidence type="ECO:0000313" key="2">
    <source>
        <dbReference type="Proteomes" id="UP000682739"/>
    </source>
</evidence>
<name>A0A975HI64_9GAMM</name>
<dbReference type="EMBL" id="CP072110">
    <property type="protein sequence ID" value="QTH63900.1"/>
    <property type="molecule type" value="Genomic_DNA"/>
</dbReference>
<dbReference type="InterPro" id="IPR022172">
    <property type="entry name" value="DUF3703"/>
</dbReference>
<keyword evidence="2" id="KW-1185">Reference proteome</keyword>
<dbReference type="Proteomes" id="UP000682739">
    <property type="component" value="Chromosome"/>
</dbReference>
<dbReference type="RefSeq" id="WP_208831955.1">
    <property type="nucleotide sequence ID" value="NZ_CP072110.1"/>
</dbReference>
<organism evidence="1 2">
    <name type="scientific">Psychrosphaera ytuae</name>
    <dbReference type="NCBI Taxonomy" id="2820710"/>
    <lineage>
        <taxon>Bacteria</taxon>
        <taxon>Pseudomonadati</taxon>
        <taxon>Pseudomonadota</taxon>
        <taxon>Gammaproteobacteria</taxon>
        <taxon>Alteromonadales</taxon>
        <taxon>Pseudoalteromonadaceae</taxon>
        <taxon>Psychrosphaera</taxon>
    </lineage>
</organism>
<dbReference type="AlphaFoldDB" id="A0A975HI64"/>
<dbReference type="KEGG" id="psym:J1N51_14585"/>
<sequence length="121" mass="13151">MKSFTKSIACDVEIELAQAKDLAGKGHNSLAFQHLENAHVLGQESTWWHVKVHILMLKWGIAQRDFKECLGQLLRIVGAATKTAIGLVPVGNTGGSNISPFKSMPLKPEHQAAIQKAKGQV</sequence>
<dbReference type="Pfam" id="PF12487">
    <property type="entry name" value="DUF3703"/>
    <property type="match status" value="1"/>
</dbReference>